<dbReference type="GO" id="GO:0035556">
    <property type="term" value="P:intracellular signal transduction"/>
    <property type="evidence" value="ECO:0007669"/>
    <property type="project" value="InterPro"/>
</dbReference>
<dbReference type="InterPro" id="IPR012999">
    <property type="entry name" value="Pyr_OxRdtase_I_AS"/>
</dbReference>
<dbReference type="PRINTS" id="PR00411">
    <property type="entry name" value="PNDRDTASEI"/>
</dbReference>
<dbReference type="InterPro" id="IPR036188">
    <property type="entry name" value="FAD/NAD-bd_sf"/>
</dbReference>
<keyword evidence="3 9" id="KW-0285">Flavoprotein</keyword>
<evidence type="ECO:0000256" key="5">
    <source>
        <dbReference type="ARBA" id="ARBA00022857"/>
    </source>
</evidence>
<dbReference type="Gene3D" id="1.10.10.10">
    <property type="entry name" value="Winged helix-like DNA-binding domain superfamily/Winged helix DNA-binding domain"/>
    <property type="match status" value="1"/>
</dbReference>
<dbReference type="InterPro" id="IPR004099">
    <property type="entry name" value="Pyr_nucl-diS_OxRdtase_dimer"/>
</dbReference>
<dbReference type="CDD" id="cd04371">
    <property type="entry name" value="DEP"/>
    <property type="match status" value="1"/>
</dbReference>
<evidence type="ECO:0000313" key="11">
    <source>
        <dbReference type="EMBL" id="CAD9234717.1"/>
    </source>
</evidence>
<evidence type="ECO:0000256" key="3">
    <source>
        <dbReference type="ARBA" id="ARBA00022630"/>
    </source>
</evidence>
<accession>A0A7S1TG05</accession>
<dbReference type="InterPro" id="IPR016156">
    <property type="entry name" value="FAD/NAD-linked_Rdtase_dimer_sf"/>
</dbReference>
<dbReference type="SMART" id="SM00049">
    <property type="entry name" value="DEP"/>
    <property type="match status" value="1"/>
</dbReference>
<keyword evidence="6 9" id="KW-0560">Oxidoreductase</keyword>
<evidence type="ECO:0000259" key="10">
    <source>
        <dbReference type="PROSITE" id="PS50186"/>
    </source>
</evidence>
<dbReference type="SUPFAM" id="SSF46785">
    <property type="entry name" value="Winged helix' DNA-binding domain"/>
    <property type="match status" value="1"/>
</dbReference>
<comment type="cofactor">
    <cofactor evidence="1">
        <name>FAD</name>
        <dbReference type="ChEBI" id="CHEBI:57692"/>
    </cofactor>
</comment>
<keyword evidence="7" id="KW-1015">Disulfide bond</keyword>
<dbReference type="InterPro" id="IPR000591">
    <property type="entry name" value="DEP_dom"/>
</dbReference>
<dbReference type="Gene3D" id="3.30.390.30">
    <property type="match status" value="1"/>
</dbReference>
<dbReference type="GO" id="GO:0003955">
    <property type="term" value="F:NAD(P)H dehydrogenase (quinone) activity"/>
    <property type="evidence" value="ECO:0007669"/>
    <property type="project" value="TreeGrafter"/>
</dbReference>
<evidence type="ECO:0000256" key="6">
    <source>
        <dbReference type="ARBA" id="ARBA00023002"/>
    </source>
</evidence>
<dbReference type="SUPFAM" id="SSF55424">
    <property type="entry name" value="FAD/NAD-linked reductases, dimerisation (C-terminal) domain"/>
    <property type="match status" value="1"/>
</dbReference>
<name>A0A7S1TG05_9RHOD</name>
<keyword evidence="4 9" id="KW-0274">FAD</keyword>
<dbReference type="AlphaFoldDB" id="A0A7S1TG05"/>
<dbReference type="Pfam" id="PF02852">
    <property type="entry name" value="Pyr_redox_dim"/>
    <property type="match status" value="1"/>
</dbReference>
<evidence type="ECO:0000256" key="4">
    <source>
        <dbReference type="ARBA" id="ARBA00022827"/>
    </source>
</evidence>
<comment type="similarity">
    <text evidence="2 9">Belongs to the class-I pyridine nucleotide-disulfide oxidoreductase family.</text>
</comment>
<sequence>MTDHKVSLWNSPHVKAKTIPRPFVVHGSNRVSGKLQWTLGTAFLQFVSPFRHDSHRWFHLMSRVERNPESEQQFRMSSLVAFCEPIWRIGSRGIAVLTGHPRVLDWRAKGAQRCRVGSFRSRVIPRAEQQSKEEHVQMHDVGRAMRCGITVEDRVYWFRTYHTCFIGKEAVEWMVRNHYALTEEDAVRLGNAMMQAGIIHHVLREHLFENSSLLYRFSVDEDHGAQDPSKASYWNSMDPDTTENTGSIQASIAQRVRPFDAFNRQWLDKVRPISWVDPRAKDKYHLVVIGAGAGGLVSAAGAAGVGARVALIEEHLLGGDCLNVGCVPSKTLLASAREASRLRDHARLEDLGLHLDGNVKVDFGRVMERVRSVRADIADNDSAERFSKKLGIDVFLGRGRFTSRNTVEVNGQTLEFAHAVIATGGSPRIPPIQGLQELFREYSGGNHGAAPILTNENIFNLTELPETLGVIGSGPVGIELAQAFQRLGSSVTIFSRGGRILEKEEPDLAQILQCQLERDGLSLQFNVEYEKVEAEPNGIVSIFVRHGSERRQYRFAALLVAAGRVPNVSKLGLESADIDYDESRYETTDVFFQFLIVSAVVSWHKDHQPPISSPHFYLARGVRISDRFETSNPRVYAVGDCTSDIKLTHVADFMARGAVRNALFFGNQKFSDLIIPWCTYTDPEIAHVGIYPSDAKKEGLNIDTYEKWFRDNDRAMTDGPTTPGLVRIHVRQGSDKIVGASIVGPHAGDLISEITLAMRAGVGLGTLASVIHPYPTYADAIRACGDQYNRTRLTPTIRAAFRQFLRLTL</sequence>
<dbReference type="PROSITE" id="PS50186">
    <property type="entry name" value="DEP"/>
    <property type="match status" value="1"/>
</dbReference>
<dbReference type="Gene3D" id="3.50.50.60">
    <property type="entry name" value="FAD/NAD(P)-binding domain"/>
    <property type="match status" value="3"/>
</dbReference>
<dbReference type="PRINTS" id="PR00368">
    <property type="entry name" value="FADPNR"/>
</dbReference>
<reference evidence="11" key="1">
    <citation type="submission" date="2021-01" db="EMBL/GenBank/DDBJ databases">
        <authorList>
            <person name="Corre E."/>
            <person name="Pelletier E."/>
            <person name="Niang G."/>
            <person name="Scheremetjew M."/>
            <person name="Finn R."/>
            <person name="Kale V."/>
            <person name="Holt S."/>
            <person name="Cochrane G."/>
            <person name="Meng A."/>
            <person name="Brown T."/>
            <person name="Cohen L."/>
        </authorList>
    </citation>
    <scope>NUCLEOTIDE SEQUENCE</scope>
    <source>
        <strain evidence="11">SAG 36.94</strain>
    </source>
</reference>
<proteinExistence type="inferred from homology"/>
<evidence type="ECO:0000256" key="7">
    <source>
        <dbReference type="ARBA" id="ARBA00023157"/>
    </source>
</evidence>
<dbReference type="FunFam" id="3.30.390.30:FF:000001">
    <property type="entry name" value="Dihydrolipoyl dehydrogenase"/>
    <property type="match status" value="1"/>
</dbReference>
<dbReference type="InterPro" id="IPR036390">
    <property type="entry name" value="WH_DNA-bd_sf"/>
</dbReference>
<dbReference type="InterPro" id="IPR023753">
    <property type="entry name" value="FAD/NAD-binding_dom"/>
</dbReference>
<dbReference type="PROSITE" id="PS00076">
    <property type="entry name" value="PYRIDINE_REDOX_1"/>
    <property type="match status" value="1"/>
</dbReference>
<feature type="domain" description="DEP" evidence="10">
    <location>
        <begin position="145"/>
        <end position="219"/>
    </location>
</feature>
<dbReference type="EMBL" id="HBGH01012257">
    <property type="protein sequence ID" value="CAD9234717.1"/>
    <property type="molecule type" value="Transcribed_RNA"/>
</dbReference>
<gene>
    <name evidence="11" type="ORF">CCAE0312_LOCUS6807</name>
</gene>
<dbReference type="PANTHER" id="PTHR43014">
    <property type="entry name" value="MERCURIC REDUCTASE"/>
    <property type="match status" value="1"/>
</dbReference>
<dbReference type="InterPro" id="IPR036388">
    <property type="entry name" value="WH-like_DNA-bd_sf"/>
</dbReference>
<keyword evidence="5" id="KW-0521">NADP</keyword>
<dbReference type="Pfam" id="PF07992">
    <property type="entry name" value="Pyr_redox_2"/>
    <property type="match status" value="1"/>
</dbReference>
<organism evidence="11">
    <name type="scientific">Compsopogon caeruleus</name>
    <dbReference type="NCBI Taxonomy" id="31354"/>
    <lineage>
        <taxon>Eukaryota</taxon>
        <taxon>Rhodophyta</taxon>
        <taxon>Compsopogonophyceae</taxon>
        <taxon>Compsopogonales</taxon>
        <taxon>Compsopogonaceae</taxon>
        <taxon>Compsopogon</taxon>
    </lineage>
</organism>
<evidence type="ECO:0000256" key="8">
    <source>
        <dbReference type="ARBA" id="ARBA00023284"/>
    </source>
</evidence>
<protein>
    <recommendedName>
        <fullName evidence="10">DEP domain-containing protein</fullName>
    </recommendedName>
</protein>
<dbReference type="Pfam" id="PF00610">
    <property type="entry name" value="DEP"/>
    <property type="match status" value="1"/>
</dbReference>
<dbReference type="GO" id="GO:0050660">
    <property type="term" value="F:flavin adenine dinucleotide binding"/>
    <property type="evidence" value="ECO:0007669"/>
    <property type="project" value="TreeGrafter"/>
</dbReference>
<dbReference type="SUPFAM" id="SSF51905">
    <property type="entry name" value="FAD/NAD(P)-binding domain"/>
    <property type="match status" value="1"/>
</dbReference>
<evidence type="ECO:0000256" key="9">
    <source>
        <dbReference type="RuleBase" id="RU003691"/>
    </source>
</evidence>
<dbReference type="GO" id="GO:0016668">
    <property type="term" value="F:oxidoreductase activity, acting on a sulfur group of donors, NAD(P) as acceptor"/>
    <property type="evidence" value="ECO:0007669"/>
    <property type="project" value="InterPro"/>
</dbReference>
<keyword evidence="8 9" id="KW-0676">Redox-active center</keyword>
<evidence type="ECO:0000256" key="2">
    <source>
        <dbReference type="ARBA" id="ARBA00007532"/>
    </source>
</evidence>
<dbReference type="PANTHER" id="PTHR43014:SF2">
    <property type="entry name" value="MERCURIC REDUCTASE"/>
    <property type="match status" value="1"/>
</dbReference>
<evidence type="ECO:0000256" key="1">
    <source>
        <dbReference type="ARBA" id="ARBA00001974"/>
    </source>
</evidence>